<feature type="domain" description="Mechanosensitive ion channel MscS C-terminal" evidence="10">
    <location>
        <begin position="431"/>
        <end position="512"/>
    </location>
</feature>
<dbReference type="Pfam" id="PF21082">
    <property type="entry name" value="MS_channel_3rd"/>
    <property type="match status" value="1"/>
</dbReference>
<dbReference type="PANTHER" id="PTHR30347">
    <property type="entry name" value="POTASSIUM CHANNEL RELATED"/>
    <property type="match status" value="1"/>
</dbReference>
<comment type="subcellular location">
    <subcellularLocation>
        <location evidence="1">Cell membrane</location>
        <topology evidence="1">Multi-pass membrane protein</topology>
    </subcellularLocation>
</comment>
<dbReference type="GO" id="GO:0005886">
    <property type="term" value="C:plasma membrane"/>
    <property type="evidence" value="ECO:0007669"/>
    <property type="project" value="UniProtKB-SubCell"/>
</dbReference>
<dbReference type="PANTHER" id="PTHR30347:SF1">
    <property type="entry name" value="MECHANOSENSITIVE CHANNEL MSCK"/>
    <property type="match status" value="1"/>
</dbReference>
<dbReference type="InterPro" id="IPR006685">
    <property type="entry name" value="MscS_channel_2nd"/>
</dbReference>
<evidence type="ECO:0000259" key="9">
    <source>
        <dbReference type="Pfam" id="PF00924"/>
    </source>
</evidence>
<evidence type="ECO:0000256" key="5">
    <source>
        <dbReference type="ARBA" id="ARBA00022989"/>
    </source>
</evidence>
<dbReference type="Gene3D" id="1.10.287.1260">
    <property type="match status" value="1"/>
</dbReference>
<dbReference type="SUPFAM" id="SSF50182">
    <property type="entry name" value="Sm-like ribonucleoproteins"/>
    <property type="match status" value="1"/>
</dbReference>
<dbReference type="GO" id="GO:0055085">
    <property type="term" value="P:transmembrane transport"/>
    <property type="evidence" value="ECO:0007669"/>
    <property type="project" value="InterPro"/>
</dbReference>
<feature type="domain" description="Mechanosensitive ion channel MscS" evidence="9">
    <location>
        <begin position="355"/>
        <end position="422"/>
    </location>
</feature>
<gene>
    <name evidence="11" type="ORF">H1P_190020</name>
</gene>
<keyword evidence="3" id="KW-1003">Cell membrane</keyword>
<proteinExistence type="inferred from homology"/>
<evidence type="ECO:0000313" key="12">
    <source>
        <dbReference type="Proteomes" id="UP000320055"/>
    </source>
</evidence>
<evidence type="ECO:0000256" key="8">
    <source>
        <dbReference type="SAM" id="SignalP"/>
    </source>
</evidence>
<feature type="signal peptide" evidence="8">
    <location>
        <begin position="1"/>
        <end position="25"/>
    </location>
</feature>
<dbReference type="InterPro" id="IPR049278">
    <property type="entry name" value="MS_channel_C"/>
</dbReference>
<keyword evidence="8" id="KW-0732">Signal</keyword>
<feature type="transmembrane region" description="Helical" evidence="7">
    <location>
        <begin position="310"/>
        <end position="331"/>
    </location>
</feature>
<evidence type="ECO:0000259" key="10">
    <source>
        <dbReference type="Pfam" id="PF21082"/>
    </source>
</evidence>
<sequence>MSYLANKIVLLILSFCFVLVTPVLAQQPTVNLPDFSVNDIPIFSPFELEEDRAAVILDGRELFQIGSFVNQNNYITAIQRAADINKKLKKAVNADKPPELEIKNLNGLPIIFLNDTYLFTVTSKEITDGEKTENKANYLKKIIRNSIITAQQERTKKYQYSNYVVAIIIMAIAVILNRILDLLKTHSLIETWKNLVPVLRAKSSPDTLELSFLSKVKLGLTKTLLWLTAAFWITDLFPLTRRLRYEILSSLWNALNSPLFSLGNQNYSIISILILLGLFWGLISLIKTITNLLRTRILNHTGMSRGSQEVVFIIVQYGLVFLGTIILLQIWGLNLSSLTILGSALGVGIGFGFQDIAKNFASGLVLLFERSVQVGDFIEVNGYKGTVERVGARSIVLRTLDRISIIVPNSSLLADEVVNWTHENSISRLHLPVGVAYGSDTEAVKSVLLEAATTQIEVLRHPAPQVLFDGFGDSSLNFKLLIWISEPSHQVFIKSDIYFQIEKLFREREIEIPFPHRDIEIRNPNLSIGLSGEVEKALMHWLKKSPDNQDISK</sequence>
<evidence type="ECO:0000256" key="1">
    <source>
        <dbReference type="ARBA" id="ARBA00004651"/>
    </source>
</evidence>
<dbReference type="SUPFAM" id="SSF82861">
    <property type="entry name" value="Mechanosensitive channel protein MscS (YggB), transmembrane region"/>
    <property type="match status" value="1"/>
</dbReference>
<feature type="transmembrane region" description="Helical" evidence="7">
    <location>
        <begin position="267"/>
        <end position="289"/>
    </location>
</feature>
<accession>A0A563VP89</accession>
<dbReference type="InterPro" id="IPR011014">
    <property type="entry name" value="MscS_channel_TM-2"/>
</dbReference>
<dbReference type="Gene3D" id="3.30.70.100">
    <property type="match status" value="1"/>
</dbReference>
<keyword evidence="6 7" id="KW-0472">Membrane</keyword>
<dbReference type="EMBL" id="CAACVJ010000101">
    <property type="protein sequence ID" value="VEP13221.1"/>
    <property type="molecule type" value="Genomic_DNA"/>
</dbReference>
<dbReference type="AlphaFoldDB" id="A0A563VP89"/>
<dbReference type="InterPro" id="IPR006686">
    <property type="entry name" value="MscS_channel_CS"/>
</dbReference>
<dbReference type="Pfam" id="PF00924">
    <property type="entry name" value="MS_channel_2nd"/>
    <property type="match status" value="1"/>
</dbReference>
<dbReference type="InterPro" id="IPR023408">
    <property type="entry name" value="MscS_beta-dom_sf"/>
</dbReference>
<evidence type="ECO:0000256" key="2">
    <source>
        <dbReference type="ARBA" id="ARBA00008017"/>
    </source>
</evidence>
<keyword evidence="5 7" id="KW-1133">Transmembrane helix</keyword>
<feature type="chain" id="PRO_5021721598" evidence="8">
    <location>
        <begin position="26"/>
        <end position="553"/>
    </location>
</feature>
<dbReference type="Proteomes" id="UP000320055">
    <property type="component" value="Unassembled WGS sequence"/>
</dbReference>
<dbReference type="InterPro" id="IPR052702">
    <property type="entry name" value="MscS-like_channel"/>
</dbReference>
<keyword evidence="12" id="KW-1185">Reference proteome</keyword>
<name>A0A563VP89_9CYAN</name>
<dbReference type="PROSITE" id="PS01246">
    <property type="entry name" value="UPF0003"/>
    <property type="match status" value="1"/>
</dbReference>
<dbReference type="InterPro" id="IPR010920">
    <property type="entry name" value="LSM_dom_sf"/>
</dbReference>
<evidence type="ECO:0000256" key="6">
    <source>
        <dbReference type="ARBA" id="ARBA00023136"/>
    </source>
</evidence>
<keyword evidence="4 7" id="KW-0812">Transmembrane</keyword>
<protein>
    <submittedName>
        <fullName evidence="11">MscS mechanosensitive ion channel family protein</fullName>
    </submittedName>
</protein>
<evidence type="ECO:0000256" key="3">
    <source>
        <dbReference type="ARBA" id="ARBA00022475"/>
    </source>
</evidence>
<dbReference type="InterPro" id="IPR011066">
    <property type="entry name" value="MscS_channel_C_sf"/>
</dbReference>
<reference evidence="11 12" key="1">
    <citation type="submission" date="2019-01" db="EMBL/GenBank/DDBJ databases">
        <authorList>
            <person name="Brito A."/>
        </authorList>
    </citation>
    <scope>NUCLEOTIDE SEQUENCE [LARGE SCALE GENOMIC DNA]</scope>
    <source>
        <strain evidence="11">1</strain>
    </source>
</reference>
<comment type="similarity">
    <text evidence="2">Belongs to the MscS (TC 1.A.23) family.</text>
</comment>
<dbReference type="Gene3D" id="2.30.30.60">
    <property type="match status" value="1"/>
</dbReference>
<evidence type="ECO:0000313" key="11">
    <source>
        <dbReference type="EMBL" id="VEP13221.1"/>
    </source>
</evidence>
<evidence type="ECO:0000256" key="7">
    <source>
        <dbReference type="SAM" id="Phobius"/>
    </source>
</evidence>
<dbReference type="SUPFAM" id="SSF82689">
    <property type="entry name" value="Mechanosensitive channel protein MscS (YggB), C-terminal domain"/>
    <property type="match status" value="1"/>
</dbReference>
<feature type="transmembrane region" description="Helical" evidence="7">
    <location>
        <begin position="160"/>
        <end position="180"/>
    </location>
</feature>
<organism evidence="11 12">
    <name type="scientific">Hyella patelloides LEGE 07179</name>
    <dbReference type="NCBI Taxonomy" id="945734"/>
    <lineage>
        <taxon>Bacteria</taxon>
        <taxon>Bacillati</taxon>
        <taxon>Cyanobacteriota</taxon>
        <taxon>Cyanophyceae</taxon>
        <taxon>Pleurocapsales</taxon>
        <taxon>Hyellaceae</taxon>
        <taxon>Hyella</taxon>
    </lineage>
</organism>
<evidence type="ECO:0000256" key="4">
    <source>
        <dbReference type="ARBA" id="ARBA00022692"/>
    </source>
</evidence>